<dbReference type="EMBL" id="JBHSCQ010000022">
    <property type="protein sequence ID" value="MFC4266543.1"/>
    <property type="molecule type" value="Genomic_DNA"/>
</dbReference>
<proteinExistence type="predicted"/>
<evidence type="ECO:0000259" key="1">
    <source>
        <dbReference type="Pfam" id="PF11716"/>
    </source>
</evidence>
<dbReference type="Gene3D" id="1.20.120.450">
    <property type="entry name" value="dinb family like domain"/>
    <property type="match status" value="1"/>
</dbReference>
<evidence type="ECO:0000313" key="2">
    <source>
        <dbReference type="EMBL" id="MFC4266543.1"/>
    </source>
</evidence>
<dbReference type="SUPFAM" id="SSF109854">
    <property type="entry name" value="DinB/YfiT-like putative metalloenzymes"/>
    <property type="match status" value="1"/>
</dbReference>
<dbReference type="Proteomes" id="UP001595773">
    <property type="component" value="Unassembled WGS sequence"/>
</dbReference>
<name>A0ABV8R3J9_9MICC</name>
<dbReference type="InterPro" id="IPR034660">
    <property type="entry name" value="DinB/YfiT-like"/>
</dbReference>
<comment type="caution">
    <text evidence="2">The sequence shown here is derived from an EMBL/GenBank/DDBJ whole genome shotgun (WGS) entry which is preliminary data.</text>
</comment>
<dbReference type="NCBIfam" id="TIGR03083">
    <property type="entry name" value="maleylpyruvate isomerase family mycothiol-dependent enzyme"/>
    <property type="match status" value="1"/>
</dbReference>
<dbReference type="Pfam" id="PF11716">
    <property type="entry name" value="MDMPI_N"/>
    <property type="match status" value="1"/>
</dbReference>
<dbReference type="RefSeq" id="WP_230066200.1">
    <property type="nucleotide sequence ID" value="NZ_BAABLL010000010.1"/>
</dbReference>
<protein>
    <submittedName>
        <fullName evidence="2">Maleylpyruvate isomerase N-terminal domain-containing protein</fullName>
    </submittedName>
</protein>
<reference evidence="3" key="1">
    <citation type="journal article" date="2019" name="Int. J. Syst. Evol. Microbiol.">
        <title>The Global Catalogue of Microorganisms (GCM) 10K type strain sequencing project: providing services to taxonomists for standard genome sequencing and annotation.</title>
        <authorList>
            <consortium name="The Broad Institute Genomics Platform"/>
            <consortium name="The Broad Institute Genome Sequencing Center for Infectious Disease"/>
            <person name="Wu L."/>
            <person name="Ma J."/>
        </authorList>
    </citation>
    <scope>NUCLEOTIDE SEQUENCE [LARGE SCALE GENOMIC DNA]</scope>
    <source>
        <strain evidence="3">CGMCC 1.10698</strain>
    </source>
</reference>
<accession>A0ABV8R3J9</accession>
<dbReference type="GO" id="GO:0016853">
    <property type="term" value="F:isomerase activity"/>
    <property type="evidence" value="ECO:0007669"/>
    <property type="project" value="UniProtKB-KW"/>
</dbReference>
<dbReference type="InterPro" id="IPR024344">
    <property type="entry name" value="MDMPI_metal-binding"/>
</dbReference>
<feature type="domain" description="Mycothiol-dependent maleylpyruvate isomerase metal-binding" evidence="1">
    <location>
        <begin position="16"/>
        <end position="150"/>
    </location>
</feature>
<keyword evidence="2" id="KW-0413">Isomerase</keyword>
<gene>
    <name evidence="2" type="ORF">ACFOW9_13110</name>
</gene>
<keyword evidence="3" id="KW-1185">Reference proteome</keyword>
<sequence>MNLEADPERATQLCCEAQARLTRRVAHLSEDDVRSASLLPGWSVGHVLTHLARNADAHARRLSGALNGCDVSKYERGAEQRRSEIEDGATRSASEIIVDLLASMRALERLFVQSAIAGWPNGDFLGGGDYGVAGSAAHRLREVEMHHVDLGLGYTPAEWPQEYVDWDLPVLLATANERLGSINERRSIMAWLAGRGPLDAQMTLAPW</sequence>
<dbReference type="InterPro" id="IPR017517">
    <property type="entry name" value="Maleyloyr_isom"/>
</dbReference>
<evidence type="ECO:0000313" key="3">
    <source>
        <dbReference type="Proteomes" id="UP001595773"/>
    </source>
</evidence>
<organism evidence="2 3">
    <name type="scientific">Arthrobacter cryoconiti</name>
    <dbReference type="NCBI Taxonomy" id="748907"/>
    <lineage>
        <taxon>Bacteria</taxon>
        <taxon>Bacillati</taxon>
        <taxon>Actinomycetota</taxon>
        <taxon>Actinomycetes</taxon>
        <taxon>Micrococcales</taxon>
        <taxon>Micrococcaceae</taxon>
        <taxon>Arthrobacter</taxon>
    </lineage>
</organism>